<sequence>MDDPDIVTNILVTAVSERKLKEEFEKAERLKQLEYEENGKIRIHKLELARIKATLAVSGESQNTVISGAKKKFKLPKLEFRQFSGDIKDWLQFWSQFQHIHDDDEIAPENKFLYLVQTTVNGSQAREVVESFPARAANYAKSVGSLEARFGRDDLLVKVYVRELLKLIILVQKQEKLSMTSLYDKLKSYLRDFRSDY</sequence>
<dbReference type="PANTHER" id="PTHR22954">
    <property type="entry name" value="RETROVIRAL PROTEASE-RELATED"/>
    <property type="match status" value="1"/>
</dbReference>
<dbReference type="InterPro" id="IPR005312">
    <property type="entry name" value="DUF1759"/>
</dbReference>
<name>A0A8X6RUR2_TRICX</name>
<comment type="caution">
    <text evidence="1">The sequence shown here is derived from an EMBL/GenBank/DDBJ whole genome shotgun (WGS) entry which is preliminary data.</text>
</comment>
<proteinExistence type="predicted"/>
<dbReference type="Pfam" id="PF03564">
    <property type="entry name" value="DUF1759"/>
    <property type="match status" value="1"/>
</dbReference>
<dbReference type="AlphaFoldDB" id="A0A8X6RUR2"/>
<keyword evidence="2" id="KW-1185">Reference proteome</keyword>
<organism evidence="1 2">
    <name type="scientific">Trichonephila clavipes</name>
    <name type="common">Golden silk orbweaver</name>
    <name type="synonym">Nephila clavipes</name>
    <dbReference type="NCBI Taxonomy" id="2585209"/>
    <lineage>
        <taxon>Eukaryota</taxon>
        <taxon>Metazoa</taxon>
        <taxon>Ecdysozoa</taxon>
        <taxon>Arthropoda</taxon>
        <taxon>Chelicerata</taxon>
        <taxon>Arachnida</taxon>
        <taxon>Araneae</taxon>
        <taxon>Araneomorphae</taxon>
        <taxon>Entelegynae</taxon>
        <taxon>Araneoidea</taxon>
        <taxon>Nephilidae</taxon>
        <taxon>Trichonephila</taxon>
    </lineage>
</organism>
<gene>
    <name evidence="1" type="primary">AVEN_154971_1</name>
    <name evidence="1" type="ORF">TNCV_1648751</name>
</gene>
<dbReference type="Proteomes" id="UP000887159">
    <property type="component" value="Unassembled WGS sequence"/>
</dbReference>
<evidence type="ECO:0000313" key="2">
    <source>
        <dbReference type="Proteomes" id="UP000887159"/>
    </source>
</evidence>
<dbReference type="EMBL" id="BMAU01021194">
    <property type="protein sequence ID" value="GFX96840.1"/>
    <property type="molecule type" value="Genomic_DNA"/>
</dbReference>
<dbReference type="PANTHER" id="PTHR22954:SF3">
    <property type="entry name" value="PROTEIN CBG08539"/>
    <property type="match status" value="1"/>
</dbReference>
<reference evidence="1" key="1">
    <citation type="submission" date="2020-08" db="EMBL/GenBank/DDBJ databases">
        <title>Multicomponent nature underlies the extraordinary mechanical properties of spider dragline silk.</title>
        <authorList>
            <person name="Kono N."/>
            <person name="Nakamura H."/>
            <person name="Mori M."/>
            <person name="Yoshida Y."/>
            <person name="Ohtoshi R."/>
            <person name="Malay A.D."/>
            <person name="Moran D.A.P."/>
            <person name="Tomita M."/>
            <person name="Numata K."/>
            <person name="Arakawa K."/>
        </authorList>
    </citation>
    <scope>NUCLEOTIDE SEQUENCE</scope>
</reference>
<accession>A0A8X6RUR2</accession>
<evidence type="ECO:0000313" key="1">
    <source>
        <dbReference type="EMBL" id="GFX96840.1"/>
    </source>
</evidence>
<protein>
    <submittedName>
        <fullName evidence="1">Uncharacterized protein</fullName>
    </submittedName>
</protein>